<evidence type="ECO:0008006" key="3">
    <source>
        <dbReference type="Google" id="ProtNLM"/>
    </source>
</evidence>
<dbReference type="OrthoDB" id="5635178at2"/>
<accession>A0A0W0SNF2</accession>
<organism evidence="1 2">
    <name type="scientific">Legionella brunensis</name>
    <dbReference type="NCBI Taxonomy" id="29422"/>
    <lineage>
        <taxon>Bacteria</taxon>
        <taxon>Pseudomonadati</taxon>
        <taxon>Pseudomonadota</taxon>
        <taxon>Gammaproteobacteria</taxon>
        <taxon>Legionellales</taxon>
        <taxon>Legionellaceae</taxon>
        <taxon>Legionella</taxon>
    </lineage>
</organism>
<proteinExistence type="predicted"/>
<dbReference type="RefSeq" id="WP_058441188.1">
    <property type="nucleotide sequence ID" value="NZ_CAAAHU010000016.1"/>
</dbReference>
<sequence>MKKFEQLLNQSLSTERKDAFLYPFPQSFLYYDIKINLNTTSFMVNGKQVIKLRLLYQPIVKNCILGGGDQPANGACYIIHQNGQKEIYSVIPEKLEAIHDFFKHYCPGAIQTFARMDKKSMDWQAHSMVSYYQKQRTNPTSFYSELHEKIIIGIESFVSKTNGKGINVIDGGCGDGKLLKMIESRWINNLTVPVKLVGFDFNPDNITDCLNNYYGKCNFLPGDLLKLDEVIAKAKALKWLNPDWPSVLILSGSLTRLVLKDGFQAGYVLMKAAISEVDYLIGGGVGEPLITSGMAKRLGYQENLSHPAADGHNFFAYQILPVAEIEKTKLAKLRRNNFLDLSLSPHPGNMLLTMQPYLREHTTIDLSFVPLTDKLIRTLNSIVSKNPSLKLIFWHPDEAAVKQFLKIFFLQAEVSVKIVSQDATLISSRRFFTQLQAREENDTEEELINDFIVEYASEQISSSHSDFKTTQLKGLQQAIANTRKRNIKIETSDDDQAILIIKPEDMEQFKHHLHQYIVSLERTFYSGDLSQLPMLVYWYKHGFSFRYPADYDIKIEPVGWLTDEIKIYSHLASKHANIFTTSAMKMLAHWAIHTKTKPHTPERSDAMTLLESFWPTNGLSIAPQAMAMGS</sequence>
<dbReference type="SUPFAM" id="SSF53335">
    <property type="entry name" value="S-adenosyl-L-methionine-dependent methyltransferases"/>
    <property type="match status" value="1"/>
</dbReference>
<protein>
    <recommendedName>
        <fullName evidence="3">Methyltransferase domain protein</fullName>
    </recommendedName>
</protein>
<evidence type="ECO:0000313" key="2">
    <source>
        <dbReference type="Proteomes" id="UP000054742"/>
    </source>
</evidence>
<dbReference type="EMBL" id="LNXV01000008">
    <property type="protein sequence ID" value="KTC84888.1"/>
    <property type="molecule type" value="Genomic_DNA"/>
</dbReference>
<gene>
    <name evidence="1" type="ORF">Lbru_1103</name>
</gene>
<comment type="caution">
    <text evidence="1">The sequence shown here is derived from an EMBL/GenBank/DDBJ whole genome shotgun (WGS) entry which is preliminary data.</text>
</comment>
<reference evidence="1 2" key="1">
    <citation type="submission" date="2015-11" db="EMBL/GenBank/DDBJ databases">
        <title>Genomic analysis of 38 Legionella species identifies large and diverse effector repertoires.</title>
        <authorList>
            <person name="Burstein D."/>
            <person name="Amaro F."/>
            <person name="Zusman T."/>
            <person name="Lifshitz Z."/>
            <person name="Cohen O."/>
            <person name="Gilbert J.A."/>
            <person name="Pupko T."/>
            <person name="Shuman H.A."/>
            <person name="Segal G."/>
        </authorList>
    </citation>
    <scope>NUCLEOTIDE SEQUENCE [LARGE SCALE GENOMIC DNA]</scope>
    <source>
        <strain evidence="1 2">ATCC 43878</strain>
    </source>
</reference>
<name>A0A0W0SNF2_9GAMM</name>
<dbReference type="Proteomes" id="UP000054742">
    <property type="component" value="Unassembled WGS sequence"/>
</dbReference>
<dbReference type="InterPro" id="IPR029063">
    <property type="entry name" value="SAM-dependent_MTases_sf"/>
</dbReference>
<dbReference type="AlphaFoldDB" id="A0A0W0SNF2"/>
<evidence type="ECO:0000313" key="1">
    <source>
        <dbReference type="EMBL" id="KTC84888.1"/>
    </source>
</evidence>
<dbReference type="Gene3D" id="3.40.50.150">
    <property type="entry name" value="Vaccinia Virus protein VP39"/>
    <property type="match status" value="1"/>
</dbReference>
<dbReference type="PATRIC" id="fig|29422.6.peg.1159"/>
<keyword evidence="2" id="KW-1185">Reference proteome</keyword>